<dbReference type="PANTHER" id="PTHR43808">
    <property type="entry name" value="ACETYLORNITHINE DEACETYLASE"/>
    <property type="match status" value="1"/>
</dbReference>
<dbReference type="GO" id="GO:0016787">
    <property type="term" value="F:hydrolase activity"/>
    <property type="evidence" value="ECO:0007669"/>
    <property type="project" value="UniProtKB-KW"/>
</dbReference>
<feature type="domain" description="Peptidase M20 dimerisation" evidence="8">
    <location>
        <begin position="210"/>
        <end position="322"/>
    </location>
</feature>
<evidence type="ECO:0000256" key="4">
    <source>
        <dbReference type="ARBA" id="ARBA00022723"/>
    </source>
</evidence>
<dbReference type="Gene3D" id="3.30.70.360">
    <property type="match status" value="1"/>
</dbReference>
<dbReference type="CDD" id="cd03895">
    <property type="entry name" value="M20_ArgE_DapE-like"/>
    <property type="match status" value="1"/>
</dbReference>
<evidence type="ECO:0000313" key="9">
    <source>
        <dbReference type="EMBL" id="PTL38389.1"/>
    </source>
</evidence>
<keyword evidence="4" id="KW-0479">Metal-binding</keyword>
<dbReference type="InterPro" id="IPR050072">
    <property type="entry name" value="Peptidase_M20A"/>
</dbReference>
<name>A0A2T4U4T1_9BACI</name>
<dbReference type="RefSeq" id="WP_107585381.1">
    <property type="nucleotide sequence ID" value="NZ_PZJJ01000019.1"/>
</dbReference>
<dbReference type="Pfam" id="PF07687">
    <property type="entry name" value="M20_dimer"/>
    <property type="match status" value="1"/>
</dbReference>
<keyword evidence="10" id="KW-1185">Reference proteome</keyword>
<dbReference type="NCBIfam" id="TIGR01910">
    <property type="entry name" value="DapE-ArgE"/>
    <property type="match status" value="1"/>
</dbReference>
<dbReference type="Proteomes" id="UP000240509">
    <property type="component" value="Unassembled WGS sequence"/>
</dbReference>
<organism evidence="9 10">
    <name type="scientific">Alkalicoccus saliphilus</name>
    <dbReference type="NCBI Taxonomy" id="200989"/>
    <lineage>
        <taxon>Bacteria</taxon>
        <taxon>Bacillati</taxon>
        <taxon>Bacillota</taxon>
        <taxon>Bacilli</taxon>
        <taxon>Bacillales</taxon>
        <taxon>Bacillaceae</taxon>
        <taxon>Alkalicoccus</taxon>
    </lineage>
</organism>
<evidence type="ECO:0000259" key="8">
    <source>
        <dbReference type="Pfam" id="PF07687"/>
    </source>
</evidence>
<dbReference type="SUPFAM" id="SSF55031">
    <property type="entry name" value="Bacterial exopeptidase dimerisation domain"/>
    <property type="match status" value="1"/>
</dbReference>
<evidence type="ECO:0000256" key="6">
    <source>
        <dbReference type="ARBA" id="ARBA00022833"/>
    </source>
</evidence>
<dbReference type="SUPFAM" id="SSF53187">
    <property type="entry name" value="Zn-dependent exopeptidases"/>
    <property type="match status" value="1"/>
</dbReference>
<comment type="similarity">
    <text evidence="3">Belongs to the peptidase M20A family.</text>
</comment>
<keyword evidence="7" id="KW-0170">Cobalt</keyword>
<dbReference type="NCBIfam" id="NF005306">
    <property type="entry name" value="PRK06837.1"/>
    <property type="match status" value="1"/>
</dbReference>
<comment type="cofactor">
    <cofactor evidence="2">
        <name>Zn(2+)</name>
        <dbReference type="ChEBI" id="CHEBI:29105"/>
    </cofactor>
</comment>
<comment type="cofactor">
    <cofactor evidence="1">
        <name>Co(2+)</name>
        <dbReference type="ChEBI" id="CHEBI:48828"/>
    </cofactor>
</comment>
<dbReference type="InterPro" id="IPR036264">
    <property type="entry name" value="Bact_exopeptidase_dim_dom"/>
</dbReference>
<proteinExistence type="inferred from homology"/>
<dbReference type="InterPro" id="IPR002933">
    <property type="entry name" value="Peptidase_M20"/>
</dbReference>
<comment type="caution">
    <text evidence="9">The sequence shown here is derived from an EMBL/GenBank/DDBJ whole genome shotgun (WGS) entry which is preliminary data.</text>
</comment>
<sequence>MTAVDVHEQINKTFQKVDDLWEEEVEFLQHIGRFPSTLGNEGALQRYLAGYFQDVLELEVDSFVPDVKELSTHPAFSPPEWSYDGRPVVVGSARHHGTKKGKSLIFQGHIDVVSPEPSAAWDYDPWSSTIVGNKMFGRGIQDMKSGVAAMIFAYRAVKEAGINLGADVSLQTVIEEECTGNGALAALMRGHTADGALIPEPFAQKAVKAQVGVIWVRVKVFGVGAHTERADRAVNAIEKSTHIIEALGEYRKYINAKPKHKDFEEHAHPLNVNIGTLHSGAWPSSVPSECTLEARVGFYPGEDPEDIKKEVKEWILNAAKEDEWLRETPPEVTFYGFHAEGVSVDTSSELFEQLDESHQLTTNQPLETTSITCTTDIKYFNLHYGIPATCYGPLGGNMHGVNEWVDLESVKEVTKVYADFLIRWCGVQE</sequence>
<dbReference type="AlphaFoldDB" id="A0A2T4U4T1"/>
<dbReference type="InterPro" id="IPR011650">
    <property type="entry name" value="Peptidase_M20_dimer"/>
</dbReference>
<evidence type="ECO:0000256" key="7">
    <source>
        <dbReference type="ARBA" id="ARBA00023285"/>
    </source>
</evidence>
<dbReference type="Pfam" id="PF01546">
    <property type="entry name" value="Peptidase_M20"/>
    <property type="match status" value="1"/>
</dbReference>
<keyword evidence="6" id="KW-0862">Zinc</keyword>
<dbReference type="InterPro" id="IPR010182">
    <property type="entry name" value="ArgE/DapE"/>
</dbReference>
<evidence type="ECO:0000256" key="5">
    <source>
        <dbReference type="ARBA" id="ARBA00022801"/>
    </source>
</evidence>
<dbReference type="Gene3D" id="3.40.630.10">
    <property type="entry name" value="Zn peptidases"/>
    <property type="match status" value="1"/>
</dbReference>
<evidence type="ECO:0000256" key="1">
    <source>
        <dbReference type="ARBA" id="ARBA00001941"/>
    </source>
</evidence>
<evidence type="ECO:0000313" key="10">
    <source>
        <dbReference type="Proteomes" id="UP000240509"/>
    </source>
</evidence>
<evidence type="ECO:0000256" key="3">
    <source>
        <dbReference type="ARBA" id="ARBA00006247"/>
    </source>
</evidence>
<gene>
    <name evidence="9" type="ORF">C6Y45_11565</name>
</gene>
<keyword evidence="5" id="KW-0378">Hydrolase</keyword>
<protein>
    <submittedName>
        <fullName evidence="9">Acetylornithine deacetylase</fullName>
    </submittedName>
</protein>
<accession>A0A2T4U4T1</accession>
<dbReference type="InterPro" id="IPR033687">
    <property type="entry name" value="YodQ-like"/>
</dbReference>
<dbReference type="OrthoDB" id="9792335at2"/>
<dbReference type="PANTHER" id="PTHR43808:SF25">
    <property type="entry name" value="PEPTIDASE M20 DIMERISATION DOMAIN-CONTAINING PROTEIN"/>
    <property type="match status" value="1"/>
</dbReference>
<reference evidence="9 10" key="1">
    <citation type="submission" date="2018-03" db="EMBL/GenBank/DDBJ databases">
        <title>Alkalicoccus saliphilus sp. nov., isolated from a mineral pool.</title>
        <authorList>
            <person name="Zhao B."/>
        </authorList>
    </citation>
    <scope>NUCLEOTIDE SEQUENCE [LARGE SCALE GENOMIC DNA]</scope>
    <source>
        <strain evidence="9 10">6AG</strain>
    </source>
</reference>
<dbReference type="GO" id="GO:0046872">
    <property type="term" value="F:metal ion binding"/>
    <property type="evidence" value="ECO:0007669"/>
    <property type="project" value="UniProtKB-KW"/>
</dbReference>
<evidence type="ECO:0000256" key="2">
    <source>
        <dbReference type="ARBA" id="ARBA00001947"/>
    </source>
</evidence>
<dbReference type="EMBL" id="PZJJ01000019">
    <property type="protein sequence ID" value="PTL38389.1"/>
    <property type="molecule type" value="Genomic_DNA"/>
</dbReference>